<accession>E5GBC8</accession>
<feature type="transmembrane region" description="Helical" evidence="1">
    <location>
        <begin position="407"/>
        <end position="427"/>
    </location>
</feature>
<dbReference type="Pfam" id="PF05684">
    <property type="entry name" value="DUF819"/>
    <property type="match status" value="1"/>
</dbReference>
<sequence length="482" mass="51867">MFAPHFPLLQLPSFCHHSLLPLLHGRLSAPVPVSVPKSSFRRANGDRHLLSPSSSSSYRNSSQNVKVRSQLRHPIIAADDYWGTWTALSEKTKIGSTVSAALVSTLVGLAASNFGIIPYEAMPYSIVMEFLLPLSVPLLLFRADIRHILRTTGTLLGVFLLGSVATIIGTVVAFLMVPMRSLGPDNWKIAAALMGSYIGGCKLSEKALGVSPSVLAAGVAADNVITALYFVALFALASRTPPEPLTSTDDASTDKDFDHGTKLPVLQTATAVVTSFAICKFVTWITNMCKIQGANLPGITAVVVILATILPKQFNYLAPAADTIALILMQVFFAVVGASGSVWYVINNTPSIFMFALVQVTVHLAIILCFGKLFRIDLKLLLLASNANIGGPTTACGMATAKGWRSLVVPSILAGIFGIAIATFLGVMEKCISKMASTDERIKPFLVTGEEKDKDRIQPRETPRQALDLYLCKFKRYDLAVL</sequence>
<keyword evidence="1" id="KW-0472">Membrane</keyword>
<feature type="transmembrane region" description="Helical" evidence="1">
    <location>
        <begin position="323"/>
        <end position="346"/>
    </location>
</feature>
<reference evidence="2" key="2">
    <citation type="journal article" date="2010" name="BMC Plant Biol.">
        <title>Sequencing of 6.7 Mb of the melon genome using a BAC pooling strategy.</title>
        <authorList>
            <person name="Gonzalez V.M."/>
            <person name="Benjak A."/>
            <person name="Henaff E.M."/>
            <person name="Mir G."/>
            <person name="Casacuberta J.M."/>
            <person name="Garcia-Mas J."/>
            <person name="Puigdomenech P."/>
        </authorList>
    </citation>
    <scope>NUCLEOTIDE SEQUENCE</scope>
    <source>
        <tissue evidence="2">Young leaves</tissue>
    </source>
</reference>
<evidence type="ECO:0000256" key="1">
    <source>
        <dbReference type="SAM" id="Phobius"/>
    </source>
</evidence>
<keyword evidence="1" id="KW-1133">Transmembrane helix</keyword>
<dbReference type="PANTHER" id="PTHR34289:SF5">
    <property type="entry name" value="KERATIN-ASSOCIATED PROTEIN (DUF819)"/>
    <property type="match status" value="1"/>
</dbReference>
<feature type="transmembrane region" description="Helical" evidence="1">
    <location>
        <begin position="98"/>
        <end position="116"/>
    </location>
</feature>
<feature type="transmembrane region" description="Helical" evidence="1">
    <location>
        <begin position="122"/>
        <end position="141"/>
    </location>
</feature>
<evidence type="ECO:0000313" key="2">
    <source>
        <dbReference type="EMBL" id="ADN33770.1"/>
    </source>
</evidence>
<dbReference type="AlphaFoldDB" id="E5GBC8"/>
<protein>
    <submittedName>
        <fullName evidence="2">Uncharacterized protein</fullName>
    </submittedName>
</protein>
<dbReference type="PANTHER" id="PTHR34289">
    <property type="entry name" value="PROTEIN, PUTATIVE (DUF819)-RELATED"/>
    <property type="match status" value="1"/>
</dbReference>
<dbReference type="EMBL" id="HM854761">
    <property type="protein sequence ID" value="ADN33770.1"/>
    <property type="molecule type" value="Genomic_DNA"/>
</dbReference>
<dbReference type="InterPro" id="IPR008537">
    <property type="entry name" value="DUF819"/>
</dbReference>
<feature type="transmembrane region" description="Helical" evidence="1">
    <location>
        <begin position="291"/>
        <end position="311"/>
    </location>
</feature>
<feature type="transmembrane region" description="Helical" evidence="1">
    <location>
        <begin position="352"/>
        <end position="373"/>
    </location>
</feature>
<keyword evidence="1" id="KW-0812">Transmembrane</keyword>
<reference evidence="2" key="1">
    <citation type="journal article" date="2010" name="BMC Genomics">
        <title>Generation of a BAC-based physical map of the melon genome.</title>
        <authorList>
            <person name="Gonzalez V.M."/>
            <person name="Garcia-Mas J."/>
            <person name="Arus P."/>
            <person name="Puigdomenech P."/>
        </authorList>
    </citation>
    <scope>NUCLEOTIDE SEQUENCE</scope>
    <source>
        <tissue evidence="2">Young leaves</tissue>
    </source>
</reference>
<organism evidence="2">
    <name type="scientific">Cucumis melo subsp. melo</name>
    <dbReference type="NCBI Taxonomy" id="412675"/>
    <lineage>
        <taxon>Eukaryota</taxon>
        <taxon>Viridiplantae</taxon>
        <taxon>Streptophyta</taxon>
        <taxon>Embryophyta</taxon>
        <taxon>Tracheophyta</taxon>
        <taxon>Spermatophyta</taxon>
        <taxon>Magnoliopsida</taxon>
        <taxon>eudicotyledons</taxon>
        <taxon>Gunneridae</taxon>
        <taxon>Pentapetalae</taxon>
        <taxon>rosids</taxon>
        <taxon>fabids</taxon>
        <taxon>Cucurbitales</taxon>
        <taxon>Cucurbitaceae</taxon>
        <taxon>Benincaseae</taxon>
        <taxon>Cucumis</taxon>
    </lineage>
</organism>
<feature type="transmembrane region" description="Helical" evidence="1">
    <location>
        <begin position="214"/>
        <end position="237"/>
    </location>
</feature>
<feature type="transmembrane region" description="Helical" evidence="1">
    <location>
        <begin position="153"/>
        <end position="177"/>
    </location>
</feature>
<name>E5GBC8_CUCME</name>
<proteinExistence type="predicted"/>